<dbReference type="EMBL" id="VKQN01000001">
    <property type="protein sequence ID" value="MDR4174647.1"/>
    <property type="molecule type" value="Genomic_DNA"/>
</dbReference>
<evidence type="ECO:0000313" key="4">
    <source>
        <dbReference type="Proteomes" id="UP000031876"/>
    </source>
</evidence>
<name>A0A0B5NC82_BACTU</name>
<reference evidence="2" key="2">
    <citation type="submission" date="2019-07" db="EMBL/GenBank/DDBJ databases">
        <title>Phylogenomic Reclassification of ATCC Bacillus Strains and Various Taxa within the Genus Bacillus.</title>
        <authorList>
            <person name="Riojas M.A."/>
            <person name="Frank A.M."/>
            <person name="Fenn S.L."/>
            <person name="King S.P."/>
            <person name="Brower S.M."/>
            <person name="Hazbon M.H."/>
        </authorList>
    </citation>
    <scope>NUCLEOTIDE SEQUENCE</scope>
    <source>
        <strain evidence="2">ATCC 35646</strain>
    </source>
</reference>
<dbReference type="EMBL" id="CP009334">
    <property type="protein sequence ID" value="AJG74000.1"/>
    <property type="molecule type" value="Genomic_DNA"/>
</dbReference>
<evidence type="ECO:0000313" key="5">
    <source>
        <dbReference type="Proteomes" id="UP000501107"/>
    </source>
</evidence>
<dbReference type="EMBL" id="CP053979">
    <property type="protein sequence ID" value="QKH22942.1"/>
    <property type="molecule type" value="Genomic_DNA"/>
</dbReference>
<dbReference type="Proteomes" id="UP000501107">
    <property type="component" value="Plasmid unnamed3"/>
</dbReference>
<evidence type="ECO:0000313" key="2">
    <source>
        <dbReference type="EMBL" id="MDR4174647.1"/>
    </source>
</evidence>
<dbReference type="KEGG" id="btw:BF38_6051"/>
<reference evidence="3 5" key="3">
    <citation type="submission" date="2020-05" db="EMBL/GenBank/DDBJ databases">
        <title>FDA dAtabase for Regulatory Grade micrObial Sequences (FDA-ARGOS): Supporting development and validation of Infectious Disease Dx tests.</title>
        <authorList>
            <person name="Nelson B."/>
            <person name="Plummer A."/>
            <person name="Tallon L."/>
            <person name="Sadzewicz L."/>
            <person name="Zhao X."/>
            <person name="Vavikolanu K."/>
            <person name="Mehta A."/>
            <person name="Aluvathingal J."/>
            <person name="Nadendla S."/>
            <person name="Myers T."/>
            <person name="Yan Y."/>
            <person name="Sichtig H."/>
        </authorList>
    </citation>
    <scope>NUCLEOTIDE SEQUENCE [LARGE SCALE GENOMIC DNA]</scope>
    <source>
        <strain evidence="3 5">FDAARGOS_795</strain>
        <plasmid evidence="3 5">unnamed3</plasmid>
    </source>
</reference>
<protein>
    <submittedName>
        <fullName evidence="3">Uncharacterized protein</fullName>
    </submittedName>
</protein>
<geneLocation type="plasmid" evidence="3 5">
    <name>unnamed3</name>
</geneLocation>
<sequence>MLFITTVQAKQSDIKTSYVYDTSDNLVLDGAESHTFLAWCDLMGVDSCISETKQTLQAITITNRVVNRDIVVQEFEELDEVPKDVKYLRAETVVETANDTKCQDILCFVHVGEERTTIYKPVYESKYHAHPRTLLSKEDYNEKVAPIILQVNKGVK</sequence>
<accession>A0A0B5NC82</accession>
<evidence type="ECO:0000313" key="3">
    <source>
        <dbReference type="EMBL" id="QKH22942.1"/>
    </source>
</evidence>
<proteinExistence type="predicted"/>
<dbReference type="AlphaFoldDB" id="A0A0B5NC82"/>
<dbReference type="RefSeq" id="WP_000897590.1">
    <property type="nucleotide sequence ID" value="NZ_CP009334.1"/>
</dbReference>
<organism evidence="3 5">
    <name type="scientific">Bacillus thuringiensis</name>
    <dbReference type="NCBI Taxonomy" id="1428"/>
    <lineage>
        <taxon>Bacteria</taxon>
        <taxon>Bacillati</taxon>
        <taxon>Bacillota</taxon>
        <taxon>Bacilli</taxon>
        <taxon>Bacillales</taxon>
        <taxon>Bacillaceae</taxon>
        <taxon>Bacillus</taxon>
        <taxon>Bacillus cereus group</taxon>
    </lineage>
</organism>
<reference evidence="1 4" key="1">
    <citation type="journal article" date="2015" name="Genome Announc.">
        <title>Complete genome sequences for 35 biothreat assay-relevant bacillus species.</title>
        <authorList>
            <person name="Johnson S.L."/>
            <person name="Daligault H.E."/>
            <person name="Davenport K.W."/>
            <person name="Jaissle J."/>
            <person name="Frey K.G."/>
            <person name="Ladner J.T."/>
            <person name="Broomall S.M."/>
            <person name="Bishop-Lilly K.A."/>
            <person name="Bruce D.C."/>
            <person name="Gibbons H.S."/>
            <person name="Coyne S.R."/>
            <person name="Lo C.C."/>
            <person name="Meincke L."/>
            <person name="Munk A.C."/>
            <person name="Koroleva G.I."/>
            <person name="Rosenzweig C.N."/>
            <person name="Palacios G.F."/>
            <person name="Redden C.L."/>
            <person name="Minogue T.D."/>
            <person name="Chain P.S."/>
        </authorList>
    </citation>
    <scope>NUCLEOTIDE SEQUENCE [LARGE SCALE GENOMIC DNA]</scope>
    <source>
        <strain evidence="1 4">HD1011</strain>
        <plasmid evidence="1 4">2</plasmid>
    </source>
</reference>
<gene>
    <name evidence="1" type="ORF">BF38_6051</name>
    <name evidence="2" type="ORF">FO599_00695</name>
    <name evidence="3" type="ORF">FOC89_02890</name>
</gene>
<dbReference type="Proteomes" id="UP000031876">
    <property type="component" value="Plasmid 2"/>
</dbReference>
<evidence type="ECO:0000313" key="1">
    <source>
        <dbReference type="EMBL" id="AJG74000.1"/>
    </source>
</evidence>
<dbReference type="Proteomes" id="UP001181533">
    <property type="component" value="Unassembled WGS sequence"/>
</dbReference>
<geneLocation type="plasmid" evidence="1 4">
    <name>2</name>
</geneLocation>
<keyword evidence="3" id="KW-0614">Plasmid</keyword>